<dbReference type="Pfam" id="PF07714">
    <property type="entry name" value="PK_Tyr_Ser-Thr"/>
    <property type="match status" value="1"/>
</dbReference>
<dbReference type="InterPro" id="IPR017441">
    <property type="entry name" value="Protein_kinase_ATP_BS"/>
</dbReference>
<dbReference type="GO" id="GO:0004672">
    <property type="term" value="F:protein kinase activity"/>
    <property type="evidence" value="ECO:0007669"/>
    <property type="project" value="InterPro"/>
</dbReference>
<keyword evidence="4 5" id="KW-0067">ATP-binding</keyword>
<organism evidence="7 8">
    <name type="scientific">Olea europaea subsp. europaea</name>
    <dbReference type="NCBI Taxonomy" id="158383"/>
    <lineage>
        <taxon>Eukaryota</taxon>
        <taxon>Viridiplantae</taxon>
        <taxon>Streptophyta</taxon>
        <taxon>Embryophyta</taxon>
        <taxon>Tracheophyta</taxon>
        <taxon>Spermatophyta</taxon>
        <taxon>Magnoliopsida</taxon>
        <taxon>eudicotyledons</taxon>
        <taxon>Gunneridae</taxon>
        <taxon>Pentapetalae</taxon>
        <taxon>asterids</taxon>
        <taxon>lamiids</taxon>
        <taxon>Lamiales</taxon>
        <taxon>Oleaceae</taxon>
        <taxon>Oleeae</taxon>
        <taxon>Olea</taxon>
    </lineage>
</organism>
<dbReference type="PANTHER" id="PTHR47973">
    <property type="entry name" value="CYSTEINE-RICH RECEPTOR-LIKE PROTEIN KINASE 3"/>
    <property type="match status" value="1"/>
</dbReference>
<dbReference type="Gramene" id="OE9A044269T1">
    <property type="protein sequence ID" value="OE9A044269C1"/>
    <property type="gene ID" value="OE9A044269"/>
</dbReference>
<dbReference type="PROSITE" id="PS50011">
    <property type="entry name" value="PROTEIN_KINASE_DOM"/>
    <property type="match status" value="1"/>
</dbReference>
<name>A0A8S0RFW2_OLEEU</name>
<dbReference type="SUPFAM" id="SSF56112">
    <property type="entry name" value="Protein kinase-like (PK-like)"/>
    <property type="match status" value="1"/>
</dbReference>
<keyword evidence="1" id="KW-0808">Transferase</keyword>
<keyword evidence="7" id="KW-0675">Receptor</keyword>
<dbReference type="AlphaFoldDB" id="A0A8S0RFW2"/>
<keyword evidence="8" id="KW-1185">Reference proteome</keyword>
<dbReference type="Gene3D" id="1.10.510.10">
    <property type="entry name" value="Transferase(Phosphotransferase) domain 1"/>
    <property type="match status" value="1"/>
</dbReference>
<dbReference type="GO" id="GO:0005524">
    <property type="term" value="F:ATP binding"/>
    <property type="evidence" value="ECO:0007669"/>
    <property type="project" value="UniProtKB-UniRule"/>
</dbReference>
<proteinExistence type="predicted"/>
<dbReference type="FunFam" id="3.30.200.20:FF:001208">
    <property type="entry name" value="Putative DUF26-domain receptor-like protein kinase family protein"/>
    <property type="match status" value="1"/>
</dbReference>
<feature type="domain" description="Protein kinase" evidence="6">
    <location>
        <begin position="58"/>
        <end position="280"/>
    </location>
</feature>
<feature type="binding site" evidence="5">
    <location>
        <position position="86"/>
    </location>
    <ligand>
        <name>ATP</name>
        <dbReference type="ChEBI" id="CHEBI:30616"/>
    </ligand>
</feature>
<keyword evidence="2 5" id="KW-0547">Nucleotide-binding</keyword>
<dbReference type="Gene3D" id="3.30.200.20">
    <property type="entry name" value="Phosphorylase Kinase, domain 1"/>
    <property type="match status" value="1"/>
</dbReference>
<comment type="caution">
    <text evidence="7">The sequence shown here is derived from an EMBL/GenBank/DDBJ whole genome shotgun (WGS) entry which is preliminary data.</text>
</comment>
<dbReference type="Proteomes" id="UP000594638">
    <property type="component" value="Unassembled WGS sequence"/>
</dbReference>
<dbReference type="InterPro" id="IPR052059">
    <property type="entry name" value="CR_Ser/Thr_kinase"/>
</dbReference>
<evidence type="ECO:0000313" key="8">
    <source>
        <dbReference type="Proteomes" id="UP000594638"/>
    </source>
</evidence>
<dbReference type="InterPro" id="IPR011009">
    <property type="entry name" value="Kinase-like_dom_sf"/>
</dbReference>
<gene>
    <name evidence="7" type="ORF">OLEA9_A044269</name>
</gene>
<keyword evidence="3 7" id="KW-0418">Kinase</keyword>
<evidence type="ECO:0000259" key="6">
    <source>
        <dbReference type="PROSITE" id="PS50011"/>
    </source>
</evidence>
<evidence type="ECO:0000256" key="3">
    <source>
        <dbReference type="ARBA" id="ARBA00022777"/>
    </source>
</evidence>
<dbReference type="OrthoDB" id="663146at2759"/>
<dbReference type="InterPro" id="IPR001245">
    <property type="entry name" value="Ser-Thr/Tyr_kinase_cat_dom"/>
</dbReference>
<accession>A0A8S0RFW2</accession>
<dbReference type="EMBL" id="CACTIH010003613">
    <property type="protein sequence ID" value="CAA2977931.1"/>
    <property type="molecule type" value="Genomic_DNA"/>
</dbReference>
<dbReference type="InterPro" id="IPR000719">
    <property type="entry name" value="Prot_kinase_dom"/>
</dbReference>
<evidence type="ECO:0000313" key="7">
    <source>
        <dbReference type="EMBL" id="CAA2977931.1"/>
    </source>
</evidence>
<dbReference type="PROSITE" id="PS00107">
    <property type="entry name" value="PROTEIN_KINASE_ATP"/>
    <property type="match status" value="1"/>
</dbReference>
<evidence type="ECO:0000256" key="1">
    <source>
        <dbReference type="ARBA" id="ARBA00022679"/>
    </source>
</evidence>
<reference evidence="7 8" key="1">
    <citation type="submission" date="2019-12" db="EMBL/GenBank/DDBJ databases">
        <authorList>
            <person name="Alioto T."/>
            <person name="Alioto T."/>
            <person name="Gomez Garrido J."/>
        </authorList>
    </citation>
    <scope>NUCLEOTIDE SEQUENCE [LARGE SCALE GENOMIC DNA]</scope>
</reference>
<evidence type="ECO:0000256" key="5">
    <source>
        <dbReference type="PROSITE-ProRule" id="PRU10141"/>
    </source>
</evidence>
<protein>
    <submittedName>
        <fullName evidence="7">Cysteine-rich receptor kinase 2</fullName>
    </submittedName>
</protein>
<sequence length="280" mass="31997">MRTAGGHLHCASAELVWRMRLHLYGDVCRGDAEKLVKPLYDNCLNFKYSTLEKATGFFDKATKLGQGGFGTVYKGVLVGEREIAAKRFFFKNKHRAADFYNEVNIISTVEHKSPVKLLGCSFSGPESLLVYEFLPNKSLNFFIFDPSKGKALNREKRFEIVTGTSEGLAWKHFQQRKVDELFDPNLMLHNYHNIDVKNEIQRVVHVGHLCTQEIPSLQPSMSKVLEMLVKKVEQLPEPSNPPYIYKTLELNDKCEDQYSPLKRGNPASIATFSQSIFYPR</sequence>
<evidence type="ECO:0000256" key="4">
    <source>
        <dbReference type="ARBA" id="ARBA00022840"/>
    </source>
</evidence>
<evidence type="ECO:0000256" key="2">
    <source>
        <dbReference type="ARBA" id="ARBA00022741"/>
    </source>
</evidence>